<gene>
    <name evidence="1" type="ORF">SMTD_LOCUS19936</name>
</gene>
<dbReference type="EMBL" id="UZAL01043306">
    <property type="protein sequence ID" value="VDP81164.1"/>
    <property type="molecule type" value="Genomic_DNA"/>
</dbReference>
<dbReference type="Pfam" id="PF00769">
    <property type="entry name" value="ERM_C"/>
    <property type="match status" value="1"/>
</dbReference>
<dbReference type="InterPro" id="IPR008954">
    <property type="entry name" value="Moesin_tail_sf"/>
</dbReference>
<dbReference type="GO" id="GO:0003779">
    <property type="term" value="F:actin binding"/>
    <property type="evidence" value="ECO:0007669"/>
    <property type="project" value="InterPro"/>
</dbReference>
<organism evidence="1 2">
    <name type="scientific">Schistosoma mattheei</name>
    <dbReference type="NCBI Taxonomy" id="31246"/>
    <lineage>
        <taxon>Eukaryota</taxon>
        <taxon>Metazoa</taxon>
        <taxon>Spiralia</taxon>
        <taxon>Lophotrochozoa</taxon>
        <taxon>Platyhelminthes</taxon>
        <taxon>Trematoda</taxon>
        <taxon>Digenea</taxon>
        <taxon>Strigeidida</taxon>
        <taxon>Schistosomatoidea</taxon>
        <taxon>Schistosomatidae</taxon>
        <taxon>Schistosoma</taxon>
    </lineage>
</organism>
<keyword evidence="2" id="KW-1185">Reference proteome</keyword>
<evidence type="ECO:0000313" key="1">
    <source>
        <dbReference type="EMBL" id="VDP81164.1"/>
    </source>
</evidence>
<dbReference type="Gene3D" id="6.10.360.10">
    <property type="match status" value="1"/>
</dbReference>
<dbReference type="InterPro" id="IPR011259">
    <property type="entry name" value="ERM_C_dom"/>
</dbReference>
<sequence>MATTTIATTISSTIMIICIYVYVYMKFIDCVLECELEAVNNVDEDLRQSKQDTDEDHATRLKLLRQDLSSVRNPNKMQAIDIHYEDIVSKGMDKYRTLRAIREGNTKKRVDQFESM</sequence>
<proteinExistence type="predicted"/>
<dbReference type="AlphaFoldDB" id="A0A183Q000"/>
<name>A0A183Q000_9TREM</name>
<dbReference type="Proteomes" id="UP000269396">
    <property type="component" value="Unassembled WGS sequence"/>
</dbReference>
<protein>
    <submittedName>
        <fullName evidence="1">Uncharacterized protein</fullName>
    </submittedName>
</protein>
<reference evidence="1 2" key="1">
    <citation type="submission" date="2018-11" db="EMBL/GenBank/DDBJ databases">
        <authorList>
            <consortium name="Pathogen Informatics"/>
        </authorList>
    </citation>
    <scope>NUCLEOTIDE SEQUENCE [LARGE SCALE GENOMIC DNA]</scope>
    <source>
        <strain>Denwood</strain>
        <strain evidence="2">Zambia</strain>
    </source>
</reference>
<evidence type="ECO:0000313" key="2">
    <source>
        <dbReference type="Proteomes" id="UP000269396"/>
    </source>
</evidence>
<dbReference type="STRING" id="31246.A0A183Q000"/>
<accession>A0A183Q000</accession>
<dbReference type="SUPFAM" id="SSF48678">
    <property type="entry name" value="Moesin tail domain"/>
    <property type="match status" value="1"/>
</dbReference>